<name>S3CR67_GLAL2</name>
<reference evidence="2 3" key="1">
    <citation type="journal article" date="2013" name="BMC Genomics">
        <title>Genomics-driven discovery of the pneumocandin biosynthetic gene cluster in the fungus Glarea lozoyensis.</title>
        <authorList>
            <person name="Chen L."/>
            <person name="Yue Q."/>
            <person name="Zhang X."/>
            <person name="Xiang M."/>
            <person name="Wang C."/>
            <person name="Li S."/>
            <person name="Che Y."/>
            <person name="Ortiz-Lopez F.J."/>
            <person name="Bills G.F."/>
            <person name="Liu X."/>
            <person name="An Z."/>
        </authorList>
    </citation>
    <scope>NUCLEOTIDE SEQUENCE [LARGE SCALE GENOMIC DNA]</scope>
    <source>
        <strain evidence="3">ATCC 20868 / MF5171</strain>
    </source>
</reference>
<proteinExistence type="predicted"/>
<dbReference type="GeneID" id="19463445"/>
<protein>
    <submittedName>
        <fullName evidence="2">Uncharacterized protein</fullName>
    </submittedName>
</protein>
<sequence length="305" mass="33876">MSGSQEGKVWLVVGYPLGLSTRYPSPFCWEEARRRATWFLTALHEATRACTEGERAASGTDEAWKGAGEKFQGSSALATTFNSFCWTSRGKGWAGRWPKILILTFPRARRLASTRNSELQTDPETGNLKPPGPPYNSGPRCNCELANVVDAGGDDEQVGEARYRWGVLSLQFHKTQSGPYERVLQIQLCIYWNQLFTPKQPLFRNSNTFCRAFIRGGPSKSPAVDRVSRISSAVSELPLLEDPSLVGAIGTVRLATPLTSSGDATVRECEVMMEALTLELELVRRPKTSSWYTFQSCLPEVSREK</sequence>
<accession>S3CR67</accession>
<evidence type="ECO:0000313" key="3">
    <source>
        <dbReference type="Proteomes" id="UP000016922"/>
    </source>
</evidence>
<evidence type="ECO:0000256" key="1">
    <source>
        <dbReference type="SAM" id="MobiDB-lite"/>
    </source>
</evidence>
<dbReference type="Proteomes" id="UP000016922">
    <property type="component" value="Unassembled WGS sequence"/>
</dbReference>
<evidence type="ECO:0000313" key="2">
    <source>
        <dbReference type="EMBL" id="EPE27599.1"/>
    </source>
</evidence>
<dbReference type="HOGENOM" id="CLU_912311_0_0_1"/>
<keyword evidence="3" id="KW-1185">Reference proteome</keyword>
<feature type="region of interest" description="Disordered" evidence="1">
    <location>
        <begin position="113"/>
        <end position="137"/>
    </location>
</feature>
<dbReference type="KEGG" id="glz:GLAREA_04390"/>
<dbReference type="RefSeq" id="XP_008084958.1">
    <property type="nucleotide sequence ID" value="XM_008086767.1"/>
</dbReference>
<dbReference type="AlphaFoldDB" id="S3CR67"/>
<dbReference type="EMBL" id="KE145369">
    <property type="protein sequence ID" value="EPE27599.1"/>
    <property type="molecule type" value="Genomic_DNA"/>
</dbReference>
<gene>
    <name evidence="2" type="ORF">GLAREA_04390</name>
</gene>
<feature type="compositionally biased region" description="Polar residues" evidence="1">
    <location>
        <begin position="113"/>
        <end position="124"/>
    </location>
</feature>
<organism evidence="2 3">
    <name type="scientific">Glarea lozoyensis (strain ATCC 20868 / MF5171)</name>
    <dbReference type="NCBI Taxonomy" id="1116229"/>
    <lineage>
        <taxon>Eukaryota</taxon>
        <taxon>Fungi</taxon>
        <taxon>Dikarya</taxon>
        <taxon>Ascomycota</taxon>
        <taxon>Pezizomycotina</taxon>
        <taxon>Leotiomycetes</taxon>
        <taxon>Helotiales</taxon>
        <taxon>Helotiaceae</taxon>
        <taxon>Glarea</taxon>
    </lineage>
</organism>